<keyword evidence="2" id="KW-1185">Reference proteome</keyword>
<proteinExistence type="predicted"/>
<dbReference type="EMBL" id="CAJVQC010065772">
    <property type="protein sequence ID" value="CAG8805814.1"/>
    <property type="molecule type" value="Genomic_DNA"/>
</dbReference>
<comment type="caution">
    <text evidence="1">The sequence shown here is derived from an EMBL/GenBank/DDBJ whole genome shotgun (WGS) entry which is preliminary data.</text>
</comment>
<sequence length="144" mass="16653">SRKNRGETESDAELVNNEENQQNLETSENTIENGNMEDSEGEIEDKKGKISRSEKKRKESRERVLNHLENCSDVYKLREWDNIYSIVANYVKKEEEIKQSNSLTEQEEVEKAKSEAIAAIKIKLESELSKISELRAVIEHNAQK</sequence>
<evidence type="ECO:0000313" key="1">
    <source>
        <dbReference type="EMBL" id="CAG8805814.1"/>
    </source>
</evidence>
<accession>A0ACA9RQG9</accession>
<organism evidence="1 2">
    <name type="scientific">Racocetra persica</name>
    <dbReference type="NCBI Taxonomy" id="160502"/>
    <lineage>
        <taxon>Eukaryota</taxon>
        <taxon>Fungi</taxon>
        <taxon>Fungi incertae sedis</taxon>
        <taxon>Mucoromycota</taxon>
        <taxon>Glomeromycotina</taxon>
        <taxon>Glomeromycetes</taxon>
        <taxon>Diversisporales</taxon>
        <taxon>Gigasporaceae</taxon>
        <taxon>Racocetra</taxon>
    </lineage>
</organism>
<reference evidence="1" key="1">
    <citation type="submission" date="2021-06" db="EMBL/GenBank/DDBJ databases">
        <authorList>
            <person name="Kallberg Y."/>
            <person name="Tangrot J."/>
            <person name="Rosling A."/>
        </authorList>
    </citation>
    <scope>NUCLEOTIDE SEQUENCE</scope>
    <source>
        <strain evidence="1">MA461A</strain>
    </source>
</reference>
<feature type="non-terminal residue" evidence="1">
    <location>
        <position position="1"/>
    </location>
</feature>
<gene>
    <name evidence="1" type="ORF">RPERSI_LOCUS22022</name>
</gene>
<dbReference type="Proteomes" id="UP000789920">
    <property type="component" value="Unassembled WGS sequence"/>
</dbReference>
<evidence type="ECO:0000313" key="2">
    <source>
        <dbReference type="Proteomes" id="UP000789920"/>
    </source>
</evidence>
<protein>
    <submittedName>
        <fullName evidence="1">3028_t:CDS:1</fullName>
    </submittedName>
</protein>
<name>A0ACA9RQG9_9GLOM</name>